<proteinExistence type="inferred from homology"/>
<sequence length="244" mass="27292">MATTSAAVKVIPAPEPVPQPFAIKKAPTVLLTVHSFPTMEPVRFDQVASTFLHAPLRRDILHRAVIFEGDAHRLGRAKTKYRHEVRGSTRKIRPQKGTGQARLGDKKSPMLRGGGVAHGPKPRDFSTGLQRKVYDLAWRTALSYRYRRGELVVVDGSLDLQEADPGLANTIVQRYGWGKQSGRSLFVTNEPRENLANALEELEEDARVLTKFEIDVKDMLETGRVIIEREALAWLEKEHGLGVN</sequence>
<keyword evidence="2 6" id="KW-0689">Ribosomal protein</keyword>
<reference evidence="6 7" key="1">
    <citation type="submission" date="2019-04" db="EMBL/GenBank/DDBJ databases">
        <title>Comparative genomics and transcriptomics to analyze fruiting body development in filamentous ascomycetes.</title>
        <authorList>
            <consortium name="DOE Joint Genome Institute"/>
            <person name="Lutkenhaus R."/>
            <person name="Traeger S."/>
            <person name="Breuer J."/>
            <person name="Kuo A."/>
            <person name="Lipzen A."/>
            <person name="Pangilinan J."/>
            <person name="Dilworth D."/>
            <person name="Sandor L."/>
            <person name="Poggeler S."/>
            <person name="Barry K."/>
            <person name="Grigoriev I.V."/>
            <person name="Nowrousian M."/>
        </authorList>
    </citation>
    <scope>NUCLEOTIDE SEQUENCE [LARGE SCALE GENOMIC DNA]</scope>
    <source>
        <strain evidence="6 7">CBS 389.68</strain>
    </source>
</reference>
<feature type="region of interest" description="Disordered" evidence="5">
    <location>
        <begin position="86"/>
        <end position="124"/>
    </location>
</feature>
<keyword evidence="7" id="KW-1185">Reference proteome</keyword>
<dbReference type="FunCoup" id="A0A4S2N3B6">
    <property type="interactions" value="292"/>
</dbReference>
<dbReference type="GO" id="GO:0003735">
    <property type="term" value="F:structural constituent of ribosome"/>
    <property type="evidence" value="ECO:0007669"/>
    <property type="project" value="InterPro"/>
</dbReference>
<dbReference type="GO" id="GO:0006412">
    <property type="term" value="P:translation"/>
    <property type="evidence" value="ECO:0007669"/>
    <property type="project" value="InterPro"/>
</dbReference>
<dbReference type="AlphaFoldDB" id="A0A4S2N3B6"/>
<dbReference type="PANTHER" id="PTHR10746:SF6">
    <property type="entry name" value="LARGE RIBOSOMAL SUBUNIT PROTEIN UL4M"/>
    <property type="match status" value="1"/>
</dbReference>
<evidence type="ECO:0000256" key="4">
    <source>
        <dbReference type="ARBA" id="ARBA00040565"/>
    </source>
</evidence>
<evidence type="ECO:0000313" key="7">
    <source>
        <dbReference type="Proteomes" id="UP000298138"/>
    </source>
</evidence>
<dbReference type="InterPro" id="IPR023574">
    <property type="entry name" value="Ribosomal_uL4_dom_sf"/>
</dbReference>
<keyword evidence="3" id="KW-0687">Ribonucleoprotein</keyword>
<organism evidence="6 7">
    <name type="scientific">Ascodesmis nigricans</name>
    <dbReference type="NCBI Taxonomy" id="341454"/>
    <lineage>
        <taxon>Eukaryota</taxon>
        <taxon>Fungi</taxon>
        <taxon>Dikarya</taxon>
        <taxon>Ascomycota</taxon>
        <taxon>Pezizomycotina</taxon>
        <taxon>Pezizomycetes</taxon>
        <taxon>Pezizales</taxon>
        <taxon>Ascodesmidaceae</taxon>
        <taxon>Ascodesmis</taxon>
    </lineage>
</organism>
<dbReference type="EMBL" id="ML220114">
    <property type="protein sequence ID" value="TGZ83444.1"/>
    <property type="molecule type" value="Genomic_DNA"/>
</dbReference>
<dbReference type="InterPro" id="IPR002136">
    <property type="entry name" value="Ribosomal_uL4"/>
</dbReference>
<comment type="similarity">
    <text evidence="1">Belongs to the universal ribosomal protein uL4 family.</text>
</comment>
<dbReference type="GO" id="GO:0005840">
    <property type="term" value="C:ribosome"/>
    <property type="evidence" value="ECO:0007669"/>
    <property type="project" value="UniProtKB-KW"/>
</dbReference>
<evidence type="ECO:0000313" key="6">
    <source>
        <dbReference type="EMBL" id="TGZ83444.1"/>
    </source>
</evidence>
<name>A0A4S2N3B6_9PEZI</name>
<dbReference type="GO" id="GO:1990904">
    <property type="term" value="C:ribonucleoprotein complex"/>
    <property type="evidence" value="ECO:0007669"/>
    <property type="project" value="UniProtKB-KW"/>
</dbReference>
<gene>
    <name evidence="6" type="ORF">EX30DRAFT_304588</name>
</gene>
<evidence type="ECO:0000256" key="1">
    <source>
        <dbReference type="ARBA" id="ARBA00010528"/>
    </source>
</evidence>
<dbReference type="Pfam" id="PF00573">
    <property type="entry name" value="Ribosomal_L4"/>
    <property type="match status" value="1"/>
</dbReference>
<dbReference type="NCBIfam" id="TIGR03953">
    <property type="entry name" value="rplD_bact"/>
    <property type="match status" value="1"/>
</dbReference>
<protein>
    <recommendedName>
        <fullName evidence="4">Large ribosomal subunit protein uL4m</fullName>
    </recommendedName>
</protein>
<dbReference type="InParanoid" id="A0A4S2N3B6"/>
<dbReference type="OrthoDB" id="275876at2759"/>
<dbReference type="PANTHER" id="PTHR10746">
    <property type="entry name" value="50S RIBOSOMAL PROTEIN L4"/>
    <property type="match status" value="1"/>
</dbReference>
<dbReference type="SUPFAM" id="SSF52166">
    <property type="entry name" value="Ribosomal protein L4"/>
    <property type="match status" value="1"/>
</dbReference>
<accession>A0A4S2N3B6</accession>
<dbReference type="Proteomes" id="UP000298138">
    <property type="component" value="Unassembled WGS sequence"/>
</dbReference>
<evidence type="ECO:0000256" key="2">
    <source>
        <dbReference type="ARBA" id="ARBA00022980"/>
    </source>
</evidence>
<dbReference type="InterPro" id="IPR013005">
    <property type="entry name" value="Ribosomal_uL4-like"/>
</dbReference>
<dbReference type="Gene3D" id="3.40.1370.10">
    <property type="match status" value="1"/>
</dbReference>
<evidence type="ECO:0000256" key="5">
    <source>
        <dbReference type="SAM" id="MobiDB-lite"/>
    </source>
</evidence>
<evidence type="ECO:0000256" key="3">
    <source>
        <dbReference type="ARBA" id="ARBA00023274"/>
    </source>
</evidence>
<dbReference type="STRING" id="341454.A0A4S2N3B6"/>